<feature type="domain" description="Ubiquitin-activating enzyme E1 C-terminal" evidence="7">
    <location>
        <begin position="855"/>
        <end position="974"/>
    </location>
</feature>
<protein>
    <submittedName>
        <fullName evidence="8">Ubiquitin-activating enzyme E1</fullName>
    </submittedName>
</protein>
<comment type="similarity">
    <text evidence="2">Belongs to the ubiquitin-activating E1 family.</text>
</comment>
<dbReference type="InterPro" id="IPR000011">
    <property type="entry name" value="UBQ/SUMO-activ_enz_E1-like"/>
</dbReference>
<gene>
    <name evidence="8" type="ORF">Edafosvirus18_20</name>
</gene>
<dbReference type="InterPro" id="IPR019572">
    <property type="entry name" value="UBA_E1_SCCH"/>
</dbReference>
<dbReference type="PROSITE" id="PS00865">
    <property type="entry name" value="UBIQUITIN_ACTIVAT_2"/>
    <property type="match status" value="1"/>
</dbReference>
<dbReference type="PANTHER" id="PTHR10953">
    <property type="entry name" value="UBIQUITIN-ACTIVATING ENZYME E1"/>
    <property type="match status" value="1"/>
</dbReference>
<dbReference type="Gene3D" id="3.10.290.60">
    <property type="entry name" value="Ubiquitin-activating enzyme E1, UFD domain"/>
    <property type="match status" value="1"/>
</dbReference>
<dbReference type="Gene3D" id="2.40.30.180">
    <property type="entry name" value="Ubiquitin-activating enzyme E1, FCCH domain"/>
    <property type="match status" value="1"/>
</dbReference>
<dbReference type="Gene3D" id="3.40.50.12550">
    <property type="entry name" value="Ubiquitin-activating enzyme E1, inactive adenylation domain, subdomain 2"/>
    <property type="match status" value="1"/>
</dbReference>
<dbReference type="InterPro" id="IPR042063">
    <property type="entry name" value="Ubi_acti_E1_SCCH"/>
</dbReference>
<dbReference type="GO" id="GO:0006511">
    <property type="term" value="P:ubiquitin-dependent protein catabolic process"/>
    <property type="evidence" value="ECO:0007669"/>
    <property type="project" value="TreeGrafter"/>
</dbReference>
<dbReference type="PANTHER" id="PTHR10953:SF198">
    <property type="entry name" value="E1 UBIQUITIN-ACTIVATING ENZYME"/>
    <property type="match status" value="1"/>
</dbReference>
<evidence type="ECO:0000256" key="4">
    <source>
        <dbReference type="ARBA" id="ARBA00022741"/>
    </source>
</evidence>
<reference evidence="8" key="1">
    <citation type="submission" date="2018-10" db="EMBL/GenBank/DDBJ databases">
        <title>Hidden diversity of soil giant viruses.</title>
        <authorList>
            <person name="Schulz F."/>
            <person name="Alteio L."/>
            <person name="Goudeau D."/>
            <person name="Ryan E.M."/>
            <person name="Malmstrom R.R."/>
            <person name="Blanchard J."/>
            <person name="Woyke T."/>
        </authorList>
    </citation>
    <scope>NUCLEOTIDE SEQUENCE</scope>
    <source>
        <strain evidence="8">EDV1</strain>
    </source>
</reference>
<sequence length="978" mass="111880">MQKIDESLYSRQLYVLGHDAMEKMRHSSVLISGLGGLGVEIAKNVILSGVKHVTLHDTSKTTYHDLSSQYYLSDKDLKKNRATSCVKKLASLNPYVDVQAITTELTEELLQKYKTVVLVDASLENQMNINEITRKNNINFISCSTYGLFGQIFCDFGDNFIVCDTDGEQIKSSFITNISHDEKNNYIIQCAEPHNLYTDDYVNINNVVSNHFEKLEDVIVKVVDRTSFKINLTEINRKKFNYVNGGTVTQIKKPKTYKFKPLKESIKNPEFAFLDMCDPEKNTSLHAYFQTLHKLGDKKKNINRKPTNILNDVIKLCPTANKELIRKLIHSMKGNLIPMQSVIGSIVAQEILKSCSFKFGPIFQWFYFEANECFSLPKNNTPKNHLEEENDNRYDGQTIVFGNEFQEKLSEQKLFIVGSGAIGCELLKNFGMMGVGNMIVTDMDTIEKSNLNRQFLFKSSDIGKAKSVAACNAISQMNPNVKMIAHQNKVGNETVSVYNEEFFNGLTCVANALDNVDARRYVDSLCVLYKKPLLESGTLGTKGNVQTIIPGLTESYGSTQDPPEQSVPVCTLKNFPYQIEHTIQYARDMFEGLFVQAPQNALKYIENPDFLKSLTSTDLYSVVNDIKKVFTNIPKNYNDCLKFAYKQWYELYRDQIRQLVEKFPPNHMTSSNIPFWSGIKKCPHELTFDYDDLNINFITSMANLWAQIFNQEIISDKKQIIQILKKFKIPEYVNKNTKISATEEDEKQRQKEEIENLDASELINSIPKIKLSDTTILKPLEFEKDDDTNFHIEFITATSNLRALNYNIETIDKHKTKGIAGKIIPAIATTTALVAGLVALEFYKVVMKINDIEKYRNSYVNLALPFIGMSEPIPCKKYKIKEYEFTFWDSFDIKNGKNMTIDQLLKYFKEKYKLDIMMVSYGQANLYSPFNVKRKDKKIIDIINETIGKEISSWPIILNVADDSDNDDVTLPNCKLYL</sequence>
<dbReference type="InterPro" id="IPR038252">
    <property type="entry name" value="UBA_E1_C_sf"/>
</dbReference>
<dbReference type="SMART" id="SM00985">
    <property type="entry name" value="UBA_e1_C"/>
    <property type="match status" value="1"/>
</dbReference>
<proteinExistence type="inferred from homology"/>
<dbReference type="Pfam" id="PF00899">
    <property type="entry name" value="ThiF"/>
    <property type="match status" value="2"/>
</dbReference>
<keyword evidence="4" id="KW-0547">Nucleotide-binding</keyword>
<dbReference type="InterPro" id="IPR045886">
    <property type="entry name" value="ThiF/MoeB/HesA"/>
</dbReference>
<dbReference type="InterPro" id="IPR042302">
    <property type="entry name" value="E1_FCCH_sf"/>
</dbReference>
<dbReference type="InterPro" id="IPR018075">
    <property type="entry name" value="UBQ-activ_enz_E1"/>
</dbReference>
<comment type="pathway">
    <text evidence="1">Protein modification; protein ubiquitination.</text>
</comment>
<dbReference type="InterPro" id="IPR035985">
    <property type="entry name" value="Ubiquitin-activating_enz"/>
</dbReference>
<dbReference type="Gene3D" id="1.10.10.2660">
    <property type="entry name" value="Ubiquitin-activating enzyme E1, SCCH domain"/>
    <property type="match status" value="1"/>
</dbReference>
<dbReference type="EMBL" id="MK072083">
    <property type="protein sequence ID" value="AYV78571.1"/>
    <property type="molecule type" value="Genomic_DNA"/>
</dbReference>
<dbReference type="InterPro" id="IPR033127">
    <property type="entry name" value="UBQ-activ_enz_E1_Cys_AS"/>
</dbReference>
<dbReference type="GO" id="GO:0004839">
    <property type="term" value="F:ubiquitin activating enzyme activity"/>
    <property type="evidence" value="ECO:0007669"/>
    <property type="project" value="TreeGrafter"/>
</dbReference>
<dbReference type="Gene3D" id="3.50.50.80">
    <property type="entry name" value="Ubiquitin-activating enzyme E1, inactive adenylation domain, subdomain 1"/>
    <property type="match status" value="1"/>
</dbReference>
<dbReference type="InterPro" id="IPR042449">
    <property type="entry name" value="Ub-E1_IAD_1"/>
</dbReference>
<dbReference type="FunFam" id="3.50.50.80:FF:000002">
    <property type="entry name" value="SUMO-activating enzyme subunit 2"/>
    <property type="match status" value="1"/>
</dbReference>
<organism evidence="8">
    <name type="scientific">Edafosvirus sp</name>
    <dbReference type="NCBI Taxonomy" id="2487765"/>
    <lineage>
        <taxon>Viruses</taxon>
        <taxon>Varidnaviria</taxon>
        <taxon>Bamfordvirae</taxon>
        <taxon>Nucleocytoviricota</taxon>
        <taxon>Megaviricetes</taxon>
        <taxon>Imitervirales</taxon>
        <taxon>Mimiviridae</taxon>
        <taxon>Klosneuvirinae</taxon>
    </lineage>
</organism>
<accession>A0A3G4ZX42</accession>
<name>A0A3G4ZX42_9VIRU</name>
<dbReference type="PRINTS" id="PR01849">
    <property type="entry name" value="UBIQUITINACT"/>
</dbReference>
<dbReference type="FunFam" id="3.50.50.80:FF:000001">
    <property type="entry name" value="ubiquitin-like modifier-activating enzyme 1"/>
    <property type="match status" value="1"/>
</dbReference>
<evidence type="ECO:0000256" key="1">
    <source>
        <dbReference type="ARBA" id="ARBA00004906"/>
    </source>
</evidence>
<dbReference type="InterPro" id="IPR018965">
    <property type="entry name" value="Ub-activating_enz_E1_C"/>
</dbReference>
<keyword evidence="3" id="KW-0436">Ligase</keyword>
<dbReference type="Gene3D" id="3.40.50.720">
    <property type="entry name" value="NAD(P)-binding Rossmann-like Domain"/>
    <property type="match status" value="1"/>
</dbReference>
<dbReference type="Pfam" id="PF10585">
    <property type="entry name" value="UBA_E1_SCCH"/>
    <property type="match status" value="1"/>
</dbReference>
<dbReference type="FunFam" id="1.10.10.2660:FF:000001">
    <property type="entry name" value="Ubiquitin-activating enzyme E1 1"/>
    <property type="match status" value="1"/>
</dbReference>
<dbReference type="NCBIfam" id="TIGR01408">
    <property type="entry name" value="Ube1"/>
    <property type="match status" value="1"/>
</dbReference>
<dbReference type="UniPathway" id="UPA00143"/>
<evidence type="ECO:0000256" key="6">
    <source>
        <dbReference type="ARBA" id="ARBA00022840"/>
    </source>
</evidence>
<dbReference type="InterPro" id="IPR000594">
    <property type="entry name" value="ThiF_NAD_FAD-bd"/>
</dbReference>
<dbReference type="GO" id="GO:0005524">
    <property type="term" value="F:ATP binding"/>
    <property type="evidence" value="ECO:0007669"/>
    <property type="project" value="UniProtKB-KW"/>
</dbReference>
<evidence type="ECO:0000313" key="8">
    <source>
        <dbReference type="EMBL" id="AYV78571.1"/>
    </source>
</evidence>
<dbReference type="GO" id="GO:0006974">
    <property type="term" value="P:DNA damage response"/>
    <property type="evidence" value="ECO:0007669"/>
    <property type="project" value="TreeGrafter"/>
</dbReference>
<dbReference type="SUPFAM" id="SSF69572">
    <property type="entry name" value="Activating enzymes of the ubiquitin-like proteins"/>
    <property type="match status" value="2"/>
</dbReference>
<keyword evidence="5" id="KW-0833">Ubl conjugation pathway</keyword>
<evidence type="ECO:0000256" key="5">
    <source>
        <dbReference type="ARBA" id="ARBA00022786"/>
    </source>
</evidence>
<evidence type="ECO:0000256" key="3">
    <source>
        <dbReference type="ARBA" id="ARBA00022598"/>
    </source>
</evidence>
<keyword evidence="6" id="KW-0067">ATP-binding</keyword>
<evidence type="ECO:0000256" key="2">
    <source>
        <dbReference type="ARBA" id="ARBA00005673"/>
    </source>
</evidence>
<evidence type="ECO:0000259" key="7">
    <source>
        <dbReference type="SMART" id="SM00985"/>
    </source>
</evidence>
<dbReference type="Pfam" id="PF09358">
    <property type="entry name" value="E1_UFD"/>
    <property type="match status" value="1"/>
</dbReference>